<proteinExistence type="predicted"/>
<reference evidence="1" key="1">
    <citation type="journal article" date="2019" name="bioRxiv">
        <title>The Genome of the Zebra Mussel, Dreissena polymorpha: A Resource for Invasive Species Research.</title>
        <authorList>
            <person name="McCartney M.A."/>
            <person name="Auch B."/>
            <person name="Kono T."/>
            <person name="Mallez S."/>
            <person name="Zhang Y."/>
            <person name="Obille A."/>
            <person name="Becker A."/>
            <person name="Abrahante J.E."/>
            <person name="Garbe J."/>
            <person name="Badalamenti J.P."/>
            <person name="Herman A."/>
            <person name="Mangelson H."/>
            <person name="Liachko I."/>
            <person name="Sullivan S."/>
            <person name="Sone E.D."/>
            <person name="Koren S."/>
            <person name="Silverstein K.A.T."/>
            <person name="Beckman K.B."/>
            <person name="Gohl D.M."/>
        </authorList>
    </citation>
    <scope>NUCLEOTIDE SEQUENCE</scope>
    <source>
        <strain evidence="1">Duluth1</strain>
        <tissue evidence="1">Whole animal</tissue>
    </source>
</reference>
<dbReference type="EMBL" id="JAIWYP010000003">
    <property type="protein sequence ID" value="KAH3845807.1"/>
    <property type="molecule type" value="Genomic_DNA"/>
</dbReference>
<dbReference type="AlphaFoldDB" id="A0A9D4QX02"/>
<keyword evidence="2" id="KW-1185">Reference proteome</keyword>
<comment type="caution">
    <text evidence="1">The sequence shown here is derived from an EMBL/GenBank/DDBJ whole genome shotgun (WGS) entry which is preliminary data.</text>
</comment>
<evidence type="ECO:0000313" key="1">
    <source>
        <dbReference type="EMBL" id="KAH3845807.1"/>
    </source>
</evidence>
<accession>A0A9D4QX02</accession>
<sequence length="93" mass="10458">MHKNVLSLLRTLTSQQYVKWTQCWHLSHWPHLMMTSVCMSFSCGGDDLEHTQHRSDRSSSSSPSVSDAASVPCWLTRLICSPDVVAFGDLHVV</sequence>
<organism evidence="1 2">
    <name type="scientific">Dreissena polymorpha</name>
    <name type="common">Zebra mussel</name>
    <name type="synonym">Mytilus polymorpha</name>
    <dbReference type="NCBI Taxonomy" id="45954"/>
    <lineage>
        <taxon>Eukaryota</taxon>
        <taxon>Metazoa</taxon>
        <taxon>Spiralia</taxon>
        <taxon>Lophotrochozoa</taxon>
        <taxon>Mollusca</taxon>
        <taxon>Bivalvia</taxon>
        <taxon>Autobranchia</taxon>
        <taxon>Heteroconchia</taxon>
        <taxon>Euheterodonta</taxon>
        <taxon>Imparidentia</taxon>
        <taxon>Neoheterodontei</taxon>
        <taxon>Myida</taxon>
        <taxon>Dreissenoidea</taxon>
        <taxon>Dreissenidae</taxon>
        <taxon>Dreissena</taxon>
    </lineage>
</organism>
<gene>
    <name evidence="1" type="ORF">DPMN_088096</name>
</gene>
<dbReference type="Proteomes" id="UP000828390">
    <property type="component" value="Unassembled WGS sequence"/>
</dbReference>
<protein>
    <submittedName>
        <fullName evidence="1">Uncharacterized protein</fullName>
    </submittedName>
</protein>
<reference evidence="1" key="2">
    <citation type="submission" date="2020-11" db="EMBL/GenBank/DDBJ databases">
        <authorList>
            <person name="McCartney M.A."/>
            <person name="Auch B."/>
            <person name="Kono T."/>
            <person name="Mallez S."/>
            <person name="Becker A."/>
            <person name="Gohl D.M."/>
            <person name="Silverstein K.A.T."/>
            <person name="Koren S."/>
            <person name="Bechman K.B."/>
            <person name="Herman A."/>
            <person name="Abrahante J.E."/>
            <person name="Garbe J."/>
        </authorList>
    </citation>
    <scope>NUCLEOTIDE SEQUENCE</scope>
    <source>
        <strain evidence="1">Duluth1</strain>
        <tissue evidence="1">Whole animal</tissue>
    </source>
</reference>
<name>A0A9D4QX02_DREPO</name>
<evidence type="ECO:0000313" key="2">
    <source>
        <dbReference type="Proteomes" id="UP000828390"/>
    </source>
</evidence>